<dbReference type="RefSeq" id="WP_149389798.1">
    <property type="nucleotide sequence ID" value="NZ_SMRS01000001.1"/>
</dbReference>
<dbReference type="SUPFAM" id="SSF55785">
    <property type="entry name" value="PYP-like sensor domain (PAS domain)"/>
    <property type="match status" value="1"/>
</dbReference>
<dbReference type="PANTHER" id="PTHR33121:SF23">
    <property type="entry name" value="CYCLIC DI-GMP PHOSPHODIESTERASE PDEB"/>
    <property type="match status" value="1"/>
</dbReference>
<evidence type="ECO:0000259" key="2">
    <source>
        <dbReference type="PROSITE" id="PS50887"/>
    </source>
</evidence>
<dbReference type="PANTHER" id="PTHR33121">
    <property type="entry name" value="CYCLIC DI-GMP PHOSPHODIESTERASE PDEF"/>
    <property type="match status" value="1"/>
</dbReference>
<dbReference type="EMBL" id="SMRS01000001">
    <property type="protein sequence ID" value="KAA0876548.1"/>
    <property type="molecule type" value="Genomic_DNA"/>
</dbReference>
<dbReference type="Pfam" id="PF00563">
    <property type="entry name" value="EAL"/>
    <property type="match status" value="1"/>
</dbReference>
<dbReference type="CDD" id="cd01949">
    <property type="entry name" value="GGDEF"/>
    <property type="match status" value="1"/>
</dbReference>
<evidence type="ECO:0000313" key="3">
    <source>
        <dbReference type="EMBL" id="KAA0876548.1"/>
    </source>
</evidence>
<dbReference type="SMART" id="SM00052">
    <property type="entry name" value="EAL"/>
    <property type="match status" value="1"/>
</dbReference>
<dbReference type="InterPro" id="IPR000014">
    <property type="entry name" value="PAS"/>
</dbReference>
<organism evidence="3 4">
    <name type="scientific">Nitrincola tapanii</name>
    <dbReference type="NCBI Taxonomy" id="1708751"/>
    <lineage>
        <taxon>Bacteria</taxon>
        <taxon>Pseudomonadati</taxon>
        <taxon>Pseudomonadota</taxon>
        <taxon>Gammaproteobacteria</taxon>
        <taxon>Oceanospirillales</taxon>
        <taxon>Oceanospirillaceae</taxon>
        <taxon>Nitrincola</taxon>
    </lineage>
</organism>
<evidence type="ECO:0000313" key="4">
    <source>
        <dbReference type="Proteomes" id="UP000325302"/>
    </source>
</evidence>
<dbReference type="Gene3D" id="3.30.70.270">
    <property type="match status" value="1"/>
</dbReference>
<comment type="caution">
    <text evidence="3">The sequence shown here is derived from an EMBL/GenBank/DDBJ whole genome shotgun (WGS) entry which is preliminary data.</text>
</comment>
<name>A0A5A9W8U3_9GAMM</name>
<reference evidence="3 4" key="1">
    <citation type="submission" date="2019-03" db="EMBL/GenBank/DDBJ databases">
        <title>Nitrincola sp. nov. isolated from an Indian soda lake.</title>
        <authorList>
            <person name="Joshi A."/>
            <person name="Thite S.V."/>
            <person name="Joseph N."/>
            <person name="Dhotre D."/>
            <person name="Moorthy M."/>
            <person name="Shouche Y.S."/>
        </authorList>
    </citation>
    <scope>NUCLEOTIDE SEQUENCE [LARGE SCALE GENOMIC DNA]</scope>
    <source>
        <strain evidence="3 4">MEB193</strain>
    </source>
</reference>
<feature type="domain" description="EAL" evidence="1">
    <location>
        <begin position="456"/>
        <end position="707"/>
    </location>
</feature>
<proteinExistence type="predicted"/>
<keyword evidence="4" id="KW-1185">Reference proteome</keyword>
<feature type="domain" description="GGDEF" evidence="2">
    <location>
        <begin position="311"/>
        <end position="446"/>
    </location>
</feature>
<dbReference type="InterPro" id="IPR035919">
    <property type="entry name" value="EAL_sf"/>
</dbReference>
<dbReference type="InterPro" id="IPR050706">
    <property type="entry name" value="Cyclic-di-GMP_PDE-like"/>
</dbReference>
<dbReference type="Pfam" id="PF13188">
    <property type="entry name" value="PAS_8"/>
    <property type="match status" value="1"/>
</dbReference>
<dbReference type="SUPFAM" id="SSF55073">
    <property type="entry name" value="Nucleotide cyclase"/>
    <property type="match status" value="1"/>
</dbReference>
<dbReference type="NCBIfam" id="TIGR00254">
    <property type="entry name" value="GGDEF"/>
    <property type="match status" value="1"/>
</dbReference>
<dbReference type="GO" id="GO:0071111">
    <property type="term" value="F:cyclic-guanylate-specific phosphodiesterase activity"/>
    <property type="evidence" value="ECO:0007669"/>
    <property type="project" value="InterPro"/>
</dbReference>
<dbReference type="Gene3D" id="3.20.20.450">
    <property type="entry name" value="EAL domain"/>
    <property type="match status" value="1"/>
</dbReference>
<dbReference type="AlphaFoldDB" id="A0A5A9W8U3"/>
<dbReference type="InterPro" id="IPR029787">
    <property type="entry name" value="Nucleotide_cyclase"/>
</dbReference>
<dbReference type="Gene3D" id="3.30.450.20">
    <property type="entry name" value="PAS domain"/>
    <property type="match status" value="1"/>
</dbReference>
<dbReference type="InterPro" id="IPR001633">
    <property type="entry name" value="EAL_dom"/>
</dbReference>
<dbReference type="PROSITE" id="PS50887">
    <property type="entry name" value="GGDEF"/>
    <property type="match status" value="1"/>
</dbReference>
<sequence>MSTPDALLEKLSQLSNPANRPSVSILFIGFFKEHAASIQAVLRHVQMSPMCRFINDEKEFLSSLPERSWDLILSCDENAQAPTPIDISLHLKRLEKEIPVLALLHRIPDTAEYLALLKANTLPILAAKDPQIIIQYINRTLEQSKVKRELRHIENLLIKTEQRNQDLIAHSRTAIAYCQEGQLQYVNESFVELFGYDQLGSLKGLSLDRFITSADREALYTSLAQVEKGEFNQSELLVTALRPDHTEFRAQFTFFISAFQEATCLQLEVTLPFHSDQDVFAKEDPISGLHNDAFFLAELDKAINKAREGGHDCNLLYLSLDQYETILQEAGSEAADLMTHAVGKLLEEKINPAHCVAHLDNEAYGIIFSDASTEKATALARQLCLAIAEIEENFANISLRTTCSIGIASINETAPRVTEMLTRAKTAAASLHHAGRRGNGYSLHKLEHSGHLPESDHQAVRKLMDAISHNRFRLLFQPIVPLNTEDKACNYEILLRLLTDQDHEISPNIFLSSISDDSVMARMDMWVLEECILLLRQALDQGERNRLFINITSRTLKNKSLLPWLSEQLRNMRLPADHLVFQISETDALANPSHYKAFCRALKKLHCRICLKHYGSTSESEYLLKDTPLDYIKLDGNYMKDLSSGQITLKQLQRVLEPVQAQHISLIVPMVEDTRVMGKLFHLGVHLIQGHYLQPPRPKMDYAFFEH</sequence>
<protein>
    <submittedName>
        <fullName evidence="3">GGDEF domain-containing protein</fullName>
    </submittedName>
</protein>
<dbReference type="SMART" id="SM00267">
    <property type="entry name" value="GGDEF"/>
    <property type="match status" value="1"/>
</dbReference>
<dbReference type="InterPro" id="IPR035965">
    <property type="entry name" value="PAS-like_dom_sf"/>
</dbReference>
<dbReference type="Pfam" id="PF00990">
    <property type="entry name" value="GGDEF"/>
    <property type="match status" value="1"/>
</dbReference>
<dbReference type="InterPro" id="IPR000160">
    <property type="entry name" value="GGDEF_dom"/>
</dbReference>
<dbReference type="CDD" id="cd01948">
    <property type="entry name" value="EAL"/>
    <property type="match status" value="1"/>
</dbReference>
<dbReference type="PROSITE" id="PS50883">
    <property type="entry name" value="EAL"/>
    <property type="match status" value="1"/>
</dbReference>
<dbReference type="InterPro" id="IPR043128">
    <property type="entry name" value="Rev_trsase/Diguanyl_cyclase"/>
</dbReference>
<evidence type="ECO:0000259" key="1">
    <source>
        <dbReference type="PROSITE" id="PS50883"/>
    </source>
</evidence>
<dbReference type="CDD" id="cd00130">
    <property type="entry name" value="PAS"/>
    <property type="match status" value="1"/>
</dbReference>
<dbReference type="OrthoDB" id="7052318at2"/>
<dbReference type="Proteomes" id="UP000325302">
    <property type="component" value="Unassembled WGS sequence"/>
</dbReference>
<gene>
    <name evidence="3" type="ORF">E1H14_02155</name>
</gene>
<dbReference type="SUPFAM" id="SSF141868">
    <property type="entry name" value="EAL domain-like"/>
    <property type="match status" value="1"/>
</dbReference>
<accession>A0A5A9W8U3</accession>